<reference evidence="5 6" key="1">
    <citation type="submission" date="2022-10" db="EMBL/GenBank/DDBJ databases">
        <title>Draft genome sequence of Streptomyces sp. YSPA8.</title>
        <authorList>
            <person name="Moriuchi R."/>
            <person name="Dohra H."/>
            <person name="Yamamura H."/>
            <person name="Kodani S."/>
        </authorList>
    </citation>
    <scope>NUCLEOTIDE SEQUENCE [LARGE SCALE GENOMIC DNA]</scope>
    <source>
        <strain evidence="5 6">YSPA8</strain>
    </source>
</reference>
<dbReference type="InterPro" id="IPR027383">
    <property type="entry name" value="Znf_put"/>
</dbReference>
<evidence type="ECO:0000259" key="4">
    <source>
        <dbReference type="Pfam" id="PF13490"/>
    </source>
</evidence>
<feature type="compositionally biased region" description="Polar residues" evidence="3">
    <location>
        <begin position="337"/>
        <end position="346"/>
    </location>
</feature>
<name>A0ABQ5NVU5_9ACTN</name>
<evidence type="ECO:0000256" key="1">
    <source>
        <dbReference type="ARBA" id="ARBA00023015"/>
    </source>
</evidence>
<feature type="domain" description="Putative zinc-finger" evidence="4">
    <location>
        <begin position="15"/>
        <end position="43"/>
    </location>
</feature>
<sequence length="346" mass="33998">MSGIGPTPAEQHLGDRLAALIDGELKHDARDRVLAHLATCARCKAEADAQRRLKDVFAQAAPPPPSEGLLARLQGLPGVGPGADGGPGGPFGPGSVVDIFAGSPGVAAVSGRPTGRPDFGYVPGGHAGSPALPGRSGGFRIHEMGRPDAERSLPAWRGRRFAFAAASAVSFAAIALGGALPLDGTAQTTARGGGQGNSVTPLRATGGTSGPAGAVGGGLAGSGAPAATPGARSLEYDRRRSFGGVAPVRSEGRDIGRSVPGLFGPAVPAASAAPAAPAGPLLRPPSLLEPLAALPVLPSVVAPPLIRPPGAGLRLAAVPVATPSVTPAPSHLVAPSEPTSALNRHG</sequence>
<evidence type="ECO:0000256" key="3">
    <source>
        <dbReference type="SAM" id="MobiDB-lite"/>
    </source>
</evidence>
<accession>A0ABQ5NVU5</accession>
<protein>
    <submittedName>
        <fullName evidence="5">Zf-HC2 domain-containing protein</fullName>
    </submittedName>
</protein>
<keyword evidence="2" id="KW-0804">Transcription</keyword>
<feature type="region of interest" description="Disordered" evidence="3">
    <location>
        <begin position="325"/>
        <end position="346"/>
    </location>
</feature>
<dbReference type="InterPro" id="IPR041916">
    <property type="entry name" value="Anti_sigma_zinc_sf"/>
</dbReference>
<feature type="compositionally biased region" description="Low complexity" evidence="3">
    <location>
        <begin position="222"/>
        <end position="231"/>
    </location>
</feature>
<comment type="caution">
    <text evidence="5">The sequence shown here is derived from an EMBL/GenBank/DDBJ whole genome shotgun (WGS) entry which is preliminary data.</text>
</comment>
<organism evidence="5 6">
    <name type="scientific">Streptomyces yaizuensis</name>
    <dbReference type="NCBI Taxonomy" id="2989713"/>
    <lineage>
        <taxon>Bacteria</taxon>
        <taxon>Bacillati</taxon>
        <taxon>Actinomycetota</taxon>
        <taxon>Actinomycetes</taxon>
        <taxon>Kitasatosporales</taxon>
        <taxon>Streptomycetaceae</taxon>
        <taxon>Streptomyces</taxon>
    </lineage>
</organism>
<dbReference type="EMBL" id="BSBI01000003">
    <property type="protein sequence ID" value="GLF94484.1"/>
    <property type="molecule type" value="Genomic_DNA"/>
</dbReference>
<proteinExistence type="predicted"/>
<dbReference type="Gene3D" id="1.10.10.1320">
    <property type="entry name" value="Anti-sigma factor, zinc-finger domain"/>
    <property type="match status" value="1"/>
</dbReference>
<keyword evidence="6" id="KW-1185">Reference proteome</keyword>
<dbReference type="RefSeq" id="WP_323446566.1">
    <property type="nucleotide sequence ID" value="NZ_BSBI01000003.1"/>
</dbReference>
<gene>
    <name evidence="5" type="ORF">SYYSPA8_09325</name>
</gene>
<dbReference type="Pfam" id="PF13490">
    <property type="entry name" value="zf-HC2"/>
    <property type="match status" value="1"/>
</dbReference>
<feature type="region of interest" description="Disordered" evidence="3">
    <location>
        <begin position="187"/>
        <end position="235"/>
    </location>
</feature>
<feature type="compositionally biased region" description="Gly residues" evidence="3">
    <location>
        <begin position="207"/>
        <end position="221"/>
    </location>
</feature>
<evidence type="ECO:0000313" key="6">
    <source>
        <dbReference type="Proteomes" id="UP001291653"/>
    </source>
</evidence>
<keyword evidence="1" id="KW-0805">Transcription regulation</keyword>
<dbReference type="Proteomes" id="UP001291653">
    <property type="component" value="Unassembled WGS sequence"/>
</dbReference>
<evidence type="ECO:0000256" key="2">
    <source>
        <dbReference type="ARBA" id="ARBA00023163"/>
    </source>
</evidence>
<evidence type="ECO:0000313" key="5">
    <source>
        <dbReference type="EMBL" id="GLF94484.1"/>
    </source>
</evidence>